<name>A0AAD5MJC7_PARTN</name>
<comment type="caution">
    <text evidence="1">The sequence shown here is derived from an EMBL/GenBank/DDBJ whole genome shotgun (WGS) entry which is preliminary data.</text>
</comment>
<proteinExistence type="predicted"/>
<evidence type="ECO:0000313" key="2">
    <source>
        <dbReference type="Proteomes" id="UP001196413"/>
    </source>
</evidence>
<evidence type="ECO:0000313" key="1">
    <source>
        <dbReference type="EMBL" id="KAJ1357228.1"/>
    </source>
</evidence>
<dbReference type="Proteomes" id="UP001196413">
    <property type="component" value="Unassembled WGS sequence"/>
</dbReference>
<reference evidence="1" key="1">
    <citation type="submission" date="2021-06" db="EMBL/GenBank/DDBJ databases">
        <title>Parelaphostrongylus tenuis whole genome reference sequence.</title>
        <authorList>
            <person name="Garwood T.J."/>
            <person name="Larsen P.A."/>
            <person name="Fountain-Jones N.M."/>
            <person name="Garbe J.R."/>
            <person name="Macchietto M.G."/>
            <person name="Kania S.A."/>
            <person name="Gerhold R.W."/>
            <person name="Richards J.E."/>
            <person name="Wolf T.M."/>
        </authorList>
    </citation>
    <scope>NUCLEOTIDE SEQUENCE</scope>
    <source>
        <strain evidence="1">MNPRO001-30</strain>
        <tissue evidence="1">Meninges</tissue>
    </source>
</reference>
<keyword evidence="2" id="KW-1185">Reference proteome</keyword>
<sequence>MILRTTTPESCVDNSGYYYTTRHCGRSGRRWNCSESKSDRLMLRKYLMDSSAALARSDISVASTIDLALGTVAIWKTKLWHNATDILSGGERCARLVLQDGARERSRPEWDAGRVSPDANVYTSLYVTDPDGSHSRVSMADEKVDGWIFCQEILT</sequence>
<organism evidence="1 2">
    <name type="scientific">Parelaphostrongylus tenuis</name>
    <name type="common">Meningeal worm</name>
    <dbReference type="NCBI Taxonomy" id="148309"/>
    <lineage>
        <taxon>Eukaryota</taxon>
        <taxon>Metazoa</taxon>
        <taxon>Ecdysozoa</taxon>
        <taxon>Nematoda</taxon>
        <taxon>Chromadorea</taxon>
        <taxon>Rhabditida</taxon>
        <taxon>Rhabditina</taxon>
        <taxon>Rhabditomorpha</taxon>
        <taxon>Strongyloidea</taxon>
        <taxon>Metastrongylidae</taxon>
        <taxon>Parelaphostrongylus</taxon>
    </lineage>
</organism>
<dbReference type="AlphaFoldDB" id="A0AAD5MJC7"/>
<gene>
    <name evidence="1" type="ORF">KIN20_015327</name>
</gene>
<dbReference type="EMBL" id="JAHQIW010003073">
    <property type="protein sequence ID" value="KAJ1357228.1"/>
    <property type="molecule type" value="Genomic_DNA"/>
</dbReference>
<protein>
    <submittedName>
        <fullName evidence="1">Uncharacterized protein</fullName>
    </submittedName>
</protein>
<accession>A0AAD5MJC7</accession>